<feature type="compositionally biased region" description="Basic and acidic residues" evidence="2">
    <location>
        <begin position="148"/>
        <end position="167"/>
    </location>
</feature>
<protein>
    <submittedName>
        <fullName evidence="3">Flagellar protein FlgN</fullName>
    </submittedName>
</protein>
<reference evidence="3 4" key="1">
    <citation type="submission" date="2019-04" db="EMBL/GenBank/DDBJ databases">
        <title>Isachenkonia alkalipeptolytica gen. nov. sp. nov. a new anaerobic, alkiliphilic organothrophic bacterium capable to reduce synthesized ferrihydrite isolated from a soda lake.</title>
        <authorList>
            <person name="Toshchakov S.V."/>
            <person name="Zavarzina D.G."/>
            <person name="Zhilina T.N."/>
            <person name="Kostrikina N.A."/>
            <person name="Kublanov I.V."/>
        </authorList>
    </citation>
    <scope>NUCLEOTIDE SEQUENCE [LARGE SCALE GENOMIC DNA]</scope>
    <source>
        <strain evidence="3 4">Z-1701</strain>
    </source>
</reference>
<sequence length="167" mass="19294">MAKSLEQLKASLIKEKEMYDGVLKLSKEKQDLIVKGKVKEIEALTQKEQVFIKHMGTFEKIRRSIFTNASKELNIREVDNVSELLLFIDEEEGKEIDGLRDEILDTIKALKEVNEENESLIKKSLEYIDFNKELIASIQQEGPQNNDYTEKASERSKSNKSILDMKI</sequence>
<evidence type="ECO:0000313" key="3">
    <source>
        <dbReference type="EMBL" id="NBG88306.1"/>
    </source>
</evidence>
<dbReference type="Proteomes" id="UP000449710">
    <property type="component" value="Unassembled WGS sequence"/>
</dbReference>
<comment type="caution">
    <text evidence="3">The sequence shown here is derived from an EMBL/GenBank/DDBJ whole genome shotgun (WGS) entry which is preliminary data.</text>
</comment>
<dbReference type="InterPro" id="IPR007809">
    <property type="entry name" value="FlgN-like"/>
</dbReference>
<gene>
    <name evidence="3" type="ORF">ISALK_07305</name>
</gene>
<dbReference type="AlphaFoldDB" id="A0AA43XKZ7"/>
<dbReference type="EMBL" id="SUMG01000007">
    <property type="protein sequence ID" value="NBG88306.1"/>
    <property type="molecule type" value="Genomic_DNA"/>
</dbReference>
<keyword evidence="4" id="KW-1185">Reference proteome</keyword>
<proteinExistence type="predicted"/>
<keyword evidence="3" id="KW-0969">Cilium</keyword>
<dbReference type="Gene3D" id="1.20.58.300">
    <property type="entry name" value="FlgN-like"/>
    <property type="match status" value="1"/>
</dbReference>
<keyword evidence="3" id="KW-0282">Flagellum</keyword>
<keyword evidence="1" id="KW-1005">Bacterial flagellum biogenesis</keyword>
<evidence type="ECO:0000256" key="2">
    <source>
        <dbReference type="SAM" id="MobiDB-lite"/>
    </source>
</evidence>
<dbReference type="InterPro" id="IPR036679">
    <property type="entry name" value="FlgN-like_sf"/>
</dbReference>
<keyword evidence="3" id="KW-0966">Cell projection</keyword>
<dbReference type="SUPFAM" id="SSF140566">
    <property type="entry name" value="FlgN-like"/>
    <property type="match status" value="1"/>
</dbReference>
<dbReference type="Pfam" id="PF05130">
    <property type="entry name" value="FlgN"/>
    <property type="match status" value="1"/>
</dbReference>
<organism evidence="3 4">
    <name type="scientific">Isachenkonia alkalipeptolytica</name>
    <dbReference type="NCBI Taxonomy" id="2565777"/>
    <lineage>
        <taxon>Bacteria</taxon>
        <taxon>Bacillati</taxon>
        <taxon>Bacillota</taxon>
        <taxon>Clostridia</taxon>
        <taxon>Eubacteriales</taxon>
        <taxon>Clostridiaceae</taxon>
        <taxon>Isachenkonia</taxon>
    </lineage>
</organism>
<accession>A0AA43XKZ7</accession>
<dbReference type="RefSeq" id="WP_160720728.1">
    <property type="nucleotide sequence ID" value="NZ_SUMG01000007.1"/>
</dbReference>
<name>A0AA43XKZ7_9CLOT</name>
<evidence type="ECO:0000313" key="4">
    <source>
        <dbReference type="Proteomes" id="UP000449710"/>
    </source>
</evidence>
<evidence type="ECO:0000256" key="1">
    <source>
        <dbReference type="ARBA" id="ARBA00022795"/>
    </source>
</evidence>
<dbReference type="GO" id="GO:0044780">
    <property type="term" value="P:bacterial-type flagellum assembly"/>
    <property type="evidence" value="ECO:0007669"/>
    <property type="project" value="InterPro"/>
</dbReference>
<feature type="region of interest" description="Disordered" evidence="2">
    <location>
        <begin position="141"/>
        <end position="167"/>
    </location>
</feature>